<name>B4RQW6_NEIG2</name>
<protein>
    <submittedName>
        <fullName evidence="1">Uncharacterized protein</fullName>
    </submittedName>
</protein>
<proteinExistence type="predicted"/>
<dbReference type="KEGG" id="ngk:NGK_2425"/>
<gene>
    <name evidence="1" type="ordered locus">NGK_2425</name>
</gene>
<dbReference type="Proteomes" id="UP000002564">
    <property type="component" value="Chromosome"/>
</dbReference>
<organism evidence="1 2">
    <name type="scientific">Neisseria gonorrhoeae (strain NCCP11945)</name>
    <dbReference type="NCBI Taxonomy" id="521006"/>
    <lineage>
        <taxon>Bacteria</taxon>
        <taxon>Pseudomonadati</taxon>
        <taxon>Pseudomonadota</taxon>
        <taxon>Betaproteobacteria</taxon>
        <taxon>Neisseriales</taxon>
        <taxon>Neisseriaceae</taxon>
        <taxon>Neisseria</taxon>
    </lineage>
</organism>
<accession>B4RQW6</accession>
<dbReference type="HOGENOM" id="CLU_3219037_0_0_4"/>
<dbReference type="EMBL" id="CP001050">
    <property type="protein sequence ID" value="ACF31027.1"/>
    <property type="molecule type" value="Genomic_DNA"/>
</dbReference>
<sequence length="44" mass="4903">MAVFDLADCFLKKMPSETSDGILPGQTALNRNSAFSISSRRRNR</sequence>
<reference evidence="1 2" key="1">
    <citation type="journal article" date="2008" name="J. Bacteriol.">
        <title>Complete genome sequence of Neisseria gonorrhoeae NCCP11945.</title>
        <authorList>
            <person name="Chung G.T."/>
            <person name="Yoo J.S."/>
            <person name="Oh H.B."/>
            <person name="Lee Y.S."/>
            <person name="Cha S.H."/>
            <person name="Kim S.J."/>
            <person name="Yoo C.K."/>
        </authorList>
    </citation>
    <scope>NUCLEOTIDE SEQUENCE [LARGE SCALE GENOMIC DNA]</scope>
    <source>
        <strain evidence="1 2">NCCP11945</strain>
    </source>
</reference>
<evidence type="ECO:0000313" key="1">
    <source>
        <dbReference type="EMBL" id="ACF31027.1"/>
    </source>
</evidence>
<evidence type="ECO:0000313" key="2">
    <source>
        <dbReference type="Proteomes" id="UP000002564"/>
    </source>
</evidence>
<dbReference type="AlphaFoldDB" id="B4RQW6"/>